<evidence type="ECO:0000256" key="2">
    <source>
        <dbReference type="ARBA" id="ARBA00022448"/>
    </source>
</evidence>
<keyword evidence="3" id="KW-1003">Cell membrane</keyword>
<comment type="subcellular location">
    <subcellularLocation>
        <location evidence="1">Cell inner membrane</location>
        <topology evidence="1">Multi-pass membrane protein</topology>
    </subcellularLocation>
</comment>
<dbReference type="InterPro" id="IPR001036">
    <property type="entry name" value="Acrflvin-R"/>
</dbReference>
<evidence type="ECO:0000256" key="5">
    <source>
        <dbReference type="ARBA" id="ARBA00022692"/>
    </source>
</evidence>
<dbReference type="Proteomes" id="UP000248259">
    <property type="component" value="Unassembled WGS sequence"/>
</dbReference>
<evidence type="ECO:0000256" key="3">
    <source>
        <dbReference type="ARBA" id="ARBA00022475"/>
    </source>
</evidence>
<sequence>MVISEICIKRPVFATVLSLLVILIGLMSYSRLTVREYPNIDEPVVTVDTTYRGASAEIVESQVTKPLEDSLAGIEGVDVLQSISRQERSQITVRFRIERDADSAAADVRDRVSRVRRRLPDDVDEPVIAKVEADANPIIWVAFASDRHDPLELSDFASRIVKPRLQTLPGAADARVFGERRYSMRIWLDRDRLAAFGVTAQEVEDAIRRQNVELPAGRIEGREREFAVVARTDLTETTQFEAIVVRQATAAGAYPIRIRDLGRVEVAPENERTLVRFMGRPAISLGLIKQSTANPLDLKKGLVEMMPVLEAELPEGMSMTIANDTTVFIERSIDSVFTTIWEAVLLVAAVCLFFLRSWRAMLVPLVTIPVSLVGAFALMYVMGFSINTLTLLALVLAIGLVVDDAIVVLENIYRHIEDGMAPMAAAFRGAREIGFAVVAMTITLAAVYAPVAFMTGRTGKLFAEFALTLAGAVLVSGFVALTLSPMMCSRLLHHEQKHGAVYVAIERFLEWLTQGYRRVLVRMLGLRWMVMVAFALVAGSAVVLLGQLKSELAPVEDRGRVVSIFNGPEGATMDYMARYAGQIEDIYGRTADVDRYLVITGNPTVSQGISFAGFADWSERERNASAIAAELGPQLRAIPGINAFPVLPAAFGQSPRSRPISFVVVSSASYEEMGRYTDLIVDEMRSNPGFVSPDTDLKLTKPELGVKVDRERAADLGVPVDVIGRTLETMLGGRQVTRYKLDAEQYDVVVQMEAGSRADPRDIRDIYVRGKSGEMVPLDNLVTVDESLSPRELNHFGQRRAVTISANLAPDYSMGEALAFLEAAAGRILPPGYAVDYDGQSREFKSSSASLALVFLLALAFIYLVLAAQFESFRDPLIIMLTVPLSMAGALAALWLTGGTLNVYSQIGLVTLVGLITKHGILIVEFANQLRDQGEQLRAAVIEASVLRLRPILMTTGAMVLGAIPLALATGAGAESRQQIGWVIVGGLLLGTFFTLFVVPTVYTLLARREREPDVSEASDGKPAGAAV</sequence>
<dbReference type="PRINTS" id="PR00702">
    <property type="entry name" value="ACRIFLAVINRP"/>
</dbReference>
<organism evidence="9 10">
    <name type="scientific">Parazoarcus communis SWub3 = DSM 12120</name>
    <dbReference type="NCBI Taxonomy" id="1121029"/>
    <lineage>
        <taxon>Bacteria</taxon>
        <taxon>Pseudomonadati</taxon>
        <taxon>Pseudomonadota</taxon>
        <taxon>Betaproteobacteria</taxon>
        <taxon>Rhodocyclales</taxon>
        <taxon>Zoogloeaceae</taxon>
        <taxon>Parazoarcus</taxon>
    </lineage>
</organism>
<dbReference type="Gene3D" id="1.20.1640.10">
    <property type="entry name" value="Multidrug efflux transporter AcrB transmembrane domain"/>
    <property type="match status" value="2"/>
</dbReference>
<feature type="transmembrane region" description="Helical" evidence="8">
    <location>
        <begin position="526"/>
        <end position="548"/>
    </location>
</feature>
<dbReference type="SUPFAM" id="SSF82866">
    <property type="entry name" value="Multidrug efflux transporter AcrB transmembrane domain"/>
    <property type="match status" value="2"/>
</dbReference>
<feature type="transmembrane region" description="Helical" evidence="8">
    <location>
        <begin position="389"/>
        <end position="413"/>
    </location>
</feature>
<feature type="transmembrane region" description="Helical" evidence="8">
    <location>
        <begin position="465"/>
        <end position="483"/>
    </location>
</feature>
<dbReference type="InterPro" id="IPR027463">
    <property type="entry name" value="AcrB_DN_DC_subdom"/>
</dbReference>
<keyword evidence="4" id="KW-0997">Cell inner membrane</keyword>
<dbReference type="PANTHER" id="PTHR32063:SF14">
    <property type="entry name" value="BLL4319 PROTEIN"/>
    <property type="match status" value="1"/>
</dbReference>
<dbReference type="EMBL" id="QKOE01000005">
    <property type="protein sequence ID" value="PZA16760.1"/>
    <property type="molecule type" value="Genomic_DNA"/>
</dbReference>
<dbReference type="SUPFAM" id="SSF82714">
    <property type="entry name" value="Multidrug efflux transporter AcrB TolC docking domain, DN and DC subdomains"/>
    <property type="match status" value="2"/>
</dbReference>
<dbReference type="RefSeq" id="WP_110523986.1">
    <property type="nucleotide sequence ID" value="NZ_QKOE01000005.1"/>
</dbReference>
<feature type="transmembrane region" description="Helical" evidence="8">
    <location>
        <begin position="12"/>
        <end position="30"/>
    </location>
</feature>
<comment type="caution">
    <text evidence="9">The sequence shown here is derived from an EMBL/GenBank/DDBJ whole genome shotgun (WGS) entry which is preliminary data.</text>
</comment>
<keyword evidence="2" id="KW-0813">Transport</keyword>
<feature type="transmembrane region" description="Helical" evidence="8">
    <location>
        <begin position="980"/>
        <end position="1006"/>
    </location>
</feature>
<feature type="transmembrane region" description="Helical" evidence="8">
    <location>
        <begin position="949"/>
        <end position="968"/>
    </location>
</feature>
<keyword evidence="7 8" id="KW-0472">Membrane</keyword>
<dbReference type="FunFam" id="1.20.1640.10:FF:000001">
    <property type="entry name" value="Efflux pump membrane transporter"/>
    <property type="match status" value="1"/>
</dbReference>
<protein>
    <submittedName>
        <fullName evidence="9">Multidrug transporter AcrB</fullName>
    </submittedName>
</protein>
<dbReference type="Gene3D" id="3.30.70.1430">
    <property type="entry name" value="Multidrug efflux transporter AcrB pore domain"/>
    <property type="match status" value="2"/>
</dbReference>
<evidence type="ECO:0000256" key="8">
    <source>
        <dbReference type="SAM" id="Phobius"/>
    </source>
</evidence>
<evidence type="ECO:0000313" key="10">
    <source>
        <dbReference type="Proteomes" id="UP000248259"/>
    </source>
</evidence>
<name>A0A323UYM3_9RHOO</name>
<dbReference type="AlphaFoldDB" id="A0A323UYM3"/>
<dbReference type="OrthoDB" id="9757904at2"/>
<dbReference type="Gene3D" id="3.30.70.1320">
    <property type="entry name" value="Multidrug efflux transporter AcrB pore domain like"/>
    <property type="match status" value="1"/>
</dbReference>
<feature type="transmembrane region" description="Helical" evidence="8">
    <location>
        <begin position="849"/>
        <end position="870"/>
    </location>
</feature>
<evidence type="ECO:0000256" key="6">
    <source>
        <dbReference type="ARBA" id="ARBA00022989"/>
    </source>
</evidence>
<dbReference type="GO" id="GO:0042910">
    <property type="term" value="F:xenobiotic transmembrane transporter activity"/>
    <property type="evidence" value="ECO:0007669"/>
    <property type="project" value="TreeGrafter"/>
</dbReference>
<keyword evidence="10" id="KW-1185">Reference proteome</keyword>
<reference evidence="9 10" key="1">
    <citation type="submission" date="2018-06" db="EMBL/GenBank/DDBJ databases">
        <title>Azoarcus communis strain SWub3 genome.</title>
        <authorList>
            <person name="Zorraquino Salvo V."/>
            <person name="Toubiana D."/>
            <person name="Blumwald E."/>
        </authorList>
    </citation>
    <scope>NUCLEOTIDE SEQUENCE [LARGE SCALE GENOMIC DNA]</scope>
    <source>
        <strain evidence="9 10">SWub3</strain>
    </source>
</reference>
<feature type="transmembrane region" description="Helical" evidence="8">
    <location>
        <begin position="336"/>
        <end position="355"/>
    </location>
</feature>
<gene>
    <name evidence="9" type="ORF">DNK49_08840</name>
</gene>
<evidence type="ECO:0000256" key="1">
    <source>
        <dbReference type="ARBA" id="ARBA00004429"/>
    </source>
</evidence>
<keyword evidence="6 8" id="KW-1133">Transmembrane helix</keyword>
<dbReference type="Pfam" id="PF00873">
    <property type="entry name" value="ACR_tran"/>
    <property type="match status" value="1"/>
</dbReference>
<dbReference type="Gene3D" id="3.30.70.1440">
    <property type="entry name" value="Multidrug efflux transporter AcrB pore domain"/>
    <property type="match status" value="1"/>
</dbReference>
<dbReference type="GO" id="GO:0005886">
    <property type="term" value="C:plasma membrane"/>
    <property type="evidence" value="ECO:0007669"/>
    <property type="project" value="UniProtKB-SubCell"/>
</dbReference>
<keyword evidence="5 8" id="KW-0812">Transmembrane</keyword>
<dbReference type="SUPFAM" id="SSF82693">
    <property type="entry name" value="Multidrug efflux transporter AcrB pore domain, PN1, PN2, PC1 and PC2 subdomains"/>
    <property type="match status" value="3"/>
</dbReference>
<dbReference type="PANTHER" id="PTHR32063">
    <property type="match status" value="1"/>
</dbReference>
<proteinExistence type="predicted"/>
<dbReference type="Gene3D" id="3.30.2090.10">
    <property type="entry name" value="Multidrug efflux transporter AcrB TolC docking domain, DN and DC subdomains"/>
    <property type="match status" value="2"/>
</dbReference>
<accession>A0A323UYM3</accession>
<evidence type="ECO:0000256" key="7">
    <source>
        <dbReference type="ARBA" id="ARBA00023136"/>
    </source>
</evidence>
<evidence type="ECO:0000313" key="9">
    <source>
        <dbReference type="EMBL" id="PZA16760.1"/>
    </source>
</evidence>
<feature type="transmembrane region" description="Helical" evidence="8">
    <location>
        <begin position="903"/>
        <end position="928"/>
    </location>
</feature>
<feature type="transmembrane region" description="Helical" evidence="8">
    <location>
        <begin position="877"/>
        <end position="897"/>
    </location>
</feature>
<evidence type="ECO:0000256" key="4">
    <source>
        <dbReference type="ARBA" id="ARBA00022519"/>
    </source>
</evidence>
<feature type="transmembrane region" description="Helical" evidence="8">
    <location>
        <begin position="433"/>
        <end position="453"/>
    </location>
</feature>
<feature type="transmembrane region" description="Helical" evidence="8">
    <location>
        <begin position="362"/>
        <end position="383"/>
    </location>
</feature>